<dbReference type="RefSeq" id="WP_129029797.1">
    <property type="nucleotide sequence ID" value="NZ_AP026804.1"/>
</dbReference>
<dbReference type="InterPro" id="IPR029045">
    <property type="entry name" value="ClpP/crotonase-like_dom_sf"/>
</dbReference>
<sequence>MKKWNILIISILFIVSIVFSGCKSKYAANSENRDEKWIKDIEYLSKQLPKKHKNLFFTLKEEEFNKEIERLKELVPKINDNKVKVGIYKILADVKDGHTSAYLDYDKTYPINLYWFKEGIYVINTIPEYKHIMNCKLVKINGKSIDEVGKEVAKAISYENDAQLKNMIPRFITNPDILNGLKIIDDTEKATFTFEDSQNKIVNVDIKEMKYNDINKNLVMDNYKDKNIPLYMKNKKKEYWFEYLKDKNTLYFKYNSCMEMKDKPFKEFSKELLEVLDKNNVKKLVVDMRHNGGGNSSILEPFIKEVKKRNINNKERLFVIVGRRTFSSAILNSIDFRNETNAIFFGEPTGGKPNHYGEVKFIQLPNTKMEVSYSTKYFTSSKEDTPSFMPDEIIEPSISDFLNKKDSIMENILRR</sequence>
<organism evidence="2 3">
    <name type="scientific">Clostridium tetani</name>
    <dbReference type="NCBI Taxonomy" id="1513"/>
    <lineage>
        <taxon>Bacteria</taxon>
        <taxon>Bacillati</taxon>
        <taxon>Bacillota</taxon>
        <taxon>Clostridia</taxon>
        <taxon>Eubacteriales</taxon>
        <taxon>Clostridiaceae</taxon>
        <taxon>Clostridium</taxon>
    </lineage>
</organism>
<dbReference type="EMBL" id="AP026818">
    <property type="protein sequence ID" value="BDR81506.1"/>
    <property type="molecule type" value="Genomic_DNA"/>
</dbReference>
<dbReference type="Proteomes" id="UP000290921">
    <property type="component" value="Unassembled WGS sequence"/>
</dbReference>
<accession>A0A4Q0VFJ3</accession>
<reference evidence="2 3" key="1">
    <citation type="submission" date="2018-06" db="EMBL/GenBank/DDBJ databases">
        <title>Genome conservation of Clostridium tetani.</title>
        <authorList>
            <person name="Bruggemann H."/>
            <person name="Popoff M.R."/>
        </authorList>
    </citation>
    <scope>NUCLEOTIDE SEQUENCE [LARGE SCALE GENOMIC DNA]</scope>
    <source>
        <strain evidence="2 3">2017.061</strain>
    </source>
</reference>
<gene>
    <name evidence="2" type="ORF">DP130_02460</name>
    <name evidence="1" type="ORF">K234311028_17520</name>
</gene>
<dbReference type="AlphaFoldDB" id="A0A4Q0VFJ3"/>
<protein>
    <submittedName>
        <fullName evidence="2">Peptidase S41</fullName>
    </submittedName>
</protein>
<proteinExistence type="predicted"/>
<name>A0A4Q0VFJ3_CLOTA</name>
<dbReference type="PROSITE" id="PS51257">
    <property type="entry name" value="PROKAR_LIPOPROTEIN"/>
    <property type="match status" value="1"/>
</dbReference>
<evidence type="ECO:0000313" key="3">
    <source>
        <dbReference type="Proteomes" id="UP000290921"/>
    </source>
</evidence>
<dbReference type="Gene3D" id="3.90.226.10">
    <property type="entry name" value="2-enoyl-CoA Hydratase, Chain A, domain 1"/>
    <property type="match status" value="1"/>
</dbReference>
<evidence type="ECO:0000313" key="1">
    <source>
        <dbReference type="EMBL" id="BDR81506.1"/>
    </source>
</evidence>
<reference evidence="1 4" key="2">
    <citation type="submission" date="2022-09" db="EMBL/GenBank/DDBJ databases">
        <title>complete genome sequences of Clostridium tetani str. KHSU-234311-028 isolated from soil.</title>
        <authorList>
            <person name="Sekizuka T."/>
            <person name="Shitada C."/>
            <person name="Takahashi M."/>
            <person name="Kuroda M."/>
        </authorList>
    </citation>
    <scope>NUCLEOTIDE SEQUENCE [LARGE SCALE GENOMIC DNA]</scope>
    <source>
        <strain evidence="1 4">KHSU-234311-028</strain>
    </source>
</reference>
<dbReference type="EMBL" id="QMAP01000002">
    <property type="protein sequence ID" value="RXI49867.1"/>
    <property type="molecule type" value="Genomic_DNA"/>
</dbReference>
<dbReference type="SUPFAM" id="SSF52096">
    <property type="entry name" value="ClpP/crotonase"/>
    <property type="match status" value="1"/>
</dbReference>
<evidence type="ECO:0000313" key="2">
    <source>
        <dbReference type="EMBL" id="RXI49867.1"/>
    </source>
</evidence>
<dbReference type="Proteomes" id="UP001321763">
    <property type="component" value="Chromosome"/>
</dbReference>
<evidence type="ECO:0000313" key="4">
    <source>
        <dbReference type="Proteomes" id="UP001321763"/>
    </source>
</evidence>